<feature type="transmembrane region" description="Helical" evidence="2">
    <location>
        <begin position="30"/>
        <end position="46"/>
    </location>
</feature>
<evidence type="ECO:0000259" key="3">
    <source>
        <dbReference type="Pfam" id="PF01757"/>
    </source>
</evidence>
<feature type="region of interest" description="Disordered" evidence="1">
    <location>
        <begin position="520"/>
        <end position="631"/>
    </location>
</feature>
<feature type="transmembrane region" description="Helical" evidence="2">
    <location>
        <begin position="94"/>
        <end position="115"/>
    </location>
</feature>
<keyword evidence="2" id="KW-0812">Transmembrane</keyword>
<keyword evidence="4" id="KW-0808">Transferase</keyword>
<evidence type="ECO:0000313" key="5">
    <source>
        <dbReference type="Proteomes" id="UP000822993"/>
    </source>
</evidence>
<feature type="compositionally biased region" description="Basic and acidic residues" evidence="1">
    <location>
        <begin position="554"/>
        <end position="563"/>
    </location>
</feature>
<organism evidence="4 5">
    <name type="scientific">Oerskovia douganii</name>
    <dbReference type="NCBI Taxonomy" id="2762210"/>
    <lineage>
        <taxon>Bacteria</taxon>
        <taxon>Bacillati</taxon>
        <taxon>Actinomycetota</taxon>
        <taxon>Actinomycetes</taxon>
        <taxon>Micrococcales</taxon>
        <taxon>Cellulomonadaceae</taxon>
        <taxon>Oerskovia</taxon>
    </lineage>
</organism>
<dbReference type="EMBL" id="JACSPN010000012">
    <property type="protein sequence ID" value="MBE7700686.1"/>
    <property type="molecule type" value="Genomic_DNA"/>
</dbReference>
<feature type="compositionally biased region" description="Basic and acidic residues" evidence="1">
    <location>
        <begin position="529"/>
        <end position="542"/>
    </location>
</feature>
<feature type="compositionally biased region" description="Low complexity" evidence="1">
    <location>
        <begin position="355"/>
        <end position="369"/>
    </location>
</feature>
<feature type="compositionally biased region" description="Basic residues" evidence="1">
    <location>
        <begin position="617"/>
        <end position="631"/>
    </location>
</feature>
<dbReference type="GO" id="GO:0009103">
    <property type="term" value="P:lipopolysaccharide biosynthetic process"/>
    <property type="evidence" value="ECO:0007669"/>
    <property type="project" value="TreeGrafter"/>
</dbReference>
<feature type="compositionally biased region" description="Basic residues" evidence="1">
    <location>
        <begin position="564"/>
        <end position="578"/>
    </location>
</feature>
<feature type="transmembrane region" description="Helical" evidence="2">
    <location>
        <begin position="52"/>
        <end position="73"/>
    </location>
</feature>
<name>A0A9D5UCT8_9CELL</name>
<feature type="compositionally biased region" description="Gly residues" evidence="1">
    <location>
        <begin position="407"/>
        <end position="418"/>
    </location>
</feature>
<dbReference type="InterPro" id="IPR002656">
    <property type="entry name" value="Acyl_transf_3_dom"/>
</dbReference>
<dbReference type="InterPro" id="IPR050879">
    <property type="entry name" value="Acyltransferase_3"/>
</dbReference>
<feature type="region of interest" description="Disordered" evidence="1">
    <location>
        <begin position="280"/>
        <end position="309"/>
    </location>
</feature>
<dbReference type="PANTHER" id="PTHR23028:SF53">
    <property type="entry name" value="ACYL_TRANSF_3 DOMAIN-CONTAINING PROTEIN"/>
    <property type="match status" value="1"/>
</dbReference>
<comment type="caution">
    <text evidence="4">The sequence shown here is derived from an EMBL/GenBank/DDBJ whole genome shotgun (WGS) entry which is preliminary data.</text>
</comment>
<dbReference type="GO" id="GO:0016020">
    <property type="term" value="C:membrane"/>
    <property type="evidence" value="ECO:0007669"/>
    <property type="project" value="TreeGrafter"/>
</dbReference>
<feature type="compositionally biased region" description="Gly residues" evidence="1">
    <location>
        <begin position="344"/>
        <end position="354"/>
    </location>
</feature>
<gene>
    <name evidence="4" type="ORF">H9623_10280</name>
</gene>
<keyword evidence="4" id="KW-0012">Acyltransferase</keyword>
<dbReference type="GO" id="GO:0016747">
    <property type="term" value="F:acyltransferase activity, transferring groups other than amino-acyl groups"/>
    <property type="evidence" value="ECO:0007669"/>
    <property type="project" value="InterPro"/>
</dbReference>
<proteinExistence type="predicted"/>
<dbReference type="PANTHER" id="PTHR23028">
    <property type="entry name" value="ACETYLTRANSFERASE"/>
    <property type="match status" value="1"/>
</dbReference>
<evidence type="ECO:0000256" key="2">
    <source>
        <dbReference type="SAM" id="Phobius"/>
    </source>
</evidence>
<feature type="compositionally biased region" description="Basic residues" evidence="1">
    <location>
        <begin position="289"/>
        <end position="299"/>
    </location>
</feature>
<feature type="compositionally biased region" description="Basic and acidic residues" evidence="1">
    <location>
        <begin position="579"/>
        <end position="590"/>
    </location>
</feature>
<dbReference type="Proteomes" id="UP000822993">
    <property type="component" value="Unassembled WGS sequence"/>
</dbReference>
<reference evidence="4 5" key="1">
    <citation type="submission" date="2020-08" db="EMBL/GenBank/DDBJ databases">
        <title>A Genomic Blueprint of the Chicken Gut Microbiome.</title>
        <authorList>
            <person name="Gilroy R."/>
            <person name="Ravi A."/>
            <person name="Getino M."/>
            <person name="Pursley I."/>
            <person name="Horton D.L."/>
            <person name="Alikhan N.-F."/>
            <person name="Baker D."/>
            <person name="Gharbi K."/>
            <person name="Hall N."/>
            <person name="Watson M."/>
            <person name="Adriaenssens E.M."/>
            <person name="Foster-Nyarko E."/>
            <person name="Jarju S."/>
            <person name="Secka A."/>
            <person name="Antonio M."/>
            <person name="Oren A."/>
            <person name="Chaudhuri R."/>
            <person name="La Ragione R.M."/>
            <person name="Hildebrand F."/>
            <person name="Pallen M.J."/>
        </authorList>
    </citation>
    <scope>NUCLEOTIDE SEQUENCE [LARGE SCALE GENOMIC DNA]</scope>
    <source>
        <strain evidence="4 5">Sa1BUA8</strain>
    </source>
</reference>
<keyword evidence="2" id="KW-1133">Transmembrane helix</keyword>
<accession>A0A9D5UCT8</accession>
<feature type="region of interest" description="Disordered" evidence="1">
    <location>
        <begin position="340"/>
        <end position="426"/>
    </location>
</feature>
<evidence type="ECO:0000256" key="1">
    <source>
        <dbReference type="SAM" id="MobiDB-lite"/>
    </source>
</evidence>
<dbReference type="Pfam" id="PF01757">
    <property type="entry name" value="Acyl_transf_3"/>
    <property type="match status" value="1"/>
</dbReference>
<feature type="domain" description="Acyltransferase 3" evidence="3">
    <location>
        <begin position="27"/>
        <end position="121"/>
    </location>
</feature>
<keyword evidence="5" id="KW-1185">Reference proteome</keyword>
<evidence type="ECO:0000313" key="4">
    <source>
        <dbReference type="EMBL" id="MBE7700686.1"/>
    </source>
</evidence>
<sequence>MSTDVTSLRRVDEPPSQTVSTAGTQRADIQGLRAIAVAAVLLYHLWPHRLTGGFVGVDVFFVISGFLITSHLLCRPVRSVKDLLGFWARRVRRLIPAASVVLLASLVATVVWLPATVHTTVAREVLASTFYLENWVLAWSSTDYLAAEGDGLTGAALLVPVRGGAVLHPVADPAGGRRLVRRQAPVQPPVVPAGGRRDRGAGVVRLVGPPDGHEPARRVLRLHDALLGARHRSGARRVRRLAAATAPPHGSGGPGVVGAGDDRRGRLVLLRLDALPRCCRRPPDARYRDGHRRGSRRPPVRPGARPRPPLGAVARWGLLLALPVALAADRRRAVRAGTPVDLVGEGGPRAGGSAAGRAVEAVGRGPAARRPLDQGAPAQDLRAARGVGPGGRRRRGSAPRQDRGRRTVGGRGGAGRGGARPAVPGRRCRTRQDVRARGGGAGHLAHVRQDRQADRLRRRVLEQPALRAAQDLHLRELGAVRTRGGRRQLARWTLGPGDAPCRRGERVAAHDLPAVKLLHGRRTGRLRRPAGDRRVPRDEPVGGRRGVRRHVRPRRDVRPDVRRAGRGARRPEGRRRSRLVRDGAGPDHGFRHPCPGGPRHPGGQGGRPDVPRDGRGRHERVRHGPRRRDRT</sequence>
<dbReference type="AlphaFoldDB" id="A0A9D5UCT8"/>
<protein>
    <submittedName>
        <fullName evidence="4">Acyltransferase</fullName>
    </submittedName>
</protein>
<keyword evidence="2" id="KW-0472">Membrane</keyword>
<feature type="region of interest" description="Disordered" evidence="1">
    <location>
        <begin position="1"/>
        <end position="23"/>
    </location>
</feature>